<reference evidence="2 3" key="1">
    <citation type="journal article" date="2021" name="bioRxiv">
        <title>Chromosome-scale and haplotype-resolved genome assembly of a tetraploid potato cultivar.</title>
        <authorList>
            <person name="Sun H."/>
            <person name="Jiao W.-B."/>
            <person name="Krause K."/>
            <person name="Campoy J.A."/>
            <person name="Goel M."/>
            <person name="Folz-Donahue K."/>
            <person name="Kukat C."/>
            <person name="Huettel B."/>
            <person name="Schneeberger K."/>
        </authorList>
    </citation>
    <scope>NUCLEOTIDE SEQUENCE [LARGE SCALE GENOMIC DNA]</scope>
    <source>
        <strain evidence="2">SolTubOtavaFocal</strain>
        <tissue evidence="2">Leaves</tissue>
    </source>
</reference>
<accession>A0ABQ7U1G1</accession>
<comment type="caution">
    <text evidence="2">The sequence shown here is derived from an EMBL/GenBank/DDBJ whole genome shotgun (WGS) entry which is preliminary data.</text>
</comment>
<sequence length="91" mass="10260">MGEHDELHNQIEELQTQKDNLNHEVGTIQELLQNCHENMEEAKGHVLQLTESLIDVYGGYLHRSDEGLGPQARALALHLPKSLFKVYSSLG</sequence>
<dbReference type="EMBL" id="JAIVGD010000026">
    <property type="protein sequence ID" value="KAH0740608.1"/>
    <property type="molecule type" value="Genomic_DNA"/>
</dbReference>
<feature type="coiled-coil region" evidence="1">
    <location>
        <begin position="4"/>
        <end position="31"/>
    </location>
</feature>
<keyword evidence="3" id="KW-1185">Reference proteome</keyword>
<name>A0ABQ7U1G1_SOLTU</name>
<evidence type="ECO:0000313" key="2">
    <source>
        <dbReference type="EMBL" id="KAH0740608.1"/>
    </source>
</evidence>
<proteinExistence type="predicted"/>
<evidence type="ECO:0000256" key="1">
    <source>
        <dbReference type="SAM" id="Coils"/>
    </source>
</evidence>
<protein>
    <submittedName>
        <fullName evidence="2">Uncharacterized protein</fullName>
    </submittedName>
</protein>
<organism evidence="2 3">
    <name type="scientific">Solanum tuberosum</name>
    <name type="common">Potato</name>
    <dbReference type="NCBI Taxonomy" id="4113"/>
    <lineage>
        <taxon>Eukaryota</taxon>
        <taxon>Viridiplantae</taxon>
        <taxon>Streptophyta</taxon>
        <taxon>Embryophyta</taxon>
        <taxon>Tracheophyta</taxon>
        <taxon>Spermatophyta</taxon>
        <taxon>Magnoliopsida</taxon>
        <taxon>eudicotyledons</taxon>
        <taxon>Gunneridae</taxon>
        <taxon>Pentapetalae</taxon>
        <taxon>asterids</taxon>
        <taxon>lamiids</taxon>
        <taxon>Solanales</taxon>
        <taxon>Solanaceae</taxon>
        <taxon>Solanoideae</taxon>
        <taxon>Solaneae</taxon>
        <taxon>Solanum</taxon>
    </lineage>
</organism>
<gene>
    <name evidence="2" type="ORF">KY290_033651</name>
</gene>
<evidence type="ECO:0000313" key="3">
    <source>
        <dbReference type="Proteomes" id="UP000826656"/>
    </source>
</evidence>
<keyword evidence="1" id="KW-0175">Coiled coil</keyword>
<dbReference type="Proteomes" id="UP000826656">
    <property type="component" value="Unassembled WGS sequence"/>
</dbReference>